<keyword evidence="3" id="KW-1185">Reference proteome</keyword>
<dbReference type="EMBL" id="PDJD01000001">
    <property type="protein sequence ID" value="PFG21252.1"/>
    <property type="molecule type" value="Genomic_DNA"/>
</dbReference>
<evidence type="ECO:0000313" key="2">
    <source>
        <dbReference type="EMBL" id="PFG21252.1"/>
    </source>
</evidence>
<proteinExistence type="predicted"/>
<feature type="region of interest" description="Disordered" evidence="1">
    <location>
        <begin position="68"/>
        <end position="105"/>
    </location>
</feature>
<organism evidence="2 3">
    <name type="scientific">Serinibacter salmoneus</name>
    <dbReference type="NCBI Taxonomy" id="556530"/>
    <lineage>
        <taxon>Bacteria</taxon>
        <taxon>Bacillati</taxon>
        <taxon>Actinomycetota</taxon>
        <taxon>Actinomycetes</taxon>
        <taxon>Micrococcales</taxon>
        <taxon>Beutenbergiaceae</taxon>
        <taxon>Serinibacter</taxon>
    </lineage>
</organism>
<protein>
    <submittedName>
        <fullName evidence="2">Uncharacterized protein</fullName>
    </submittedName>
</protein>
<evidence type="ECO:0000256" key="1">
    <source>
        <dbReference type="SAM" id="MobiDB-lite"/>
    </source>
</evidence>
<accession>A0A2A9D5M0</accession>
<gene>
    <name evidence="2" type="ORF">ATL40_2875</name>
</gene>
<dbReference type="Proteomes" id="UP000224915">
    <property type="component" value="Unassembled WGS sequence"/>
</dbReference>
<name>A0A2A9D5M0_9MICO</name>
<sequence>MRLPVLRSISSKHVCSILRPFVEAGWTVGDVLIAIDVKPGDARWHHDGATGVGNVGAWLAYRLRHWTSNGTPRRSPSQRIAQERSQRAAEHRAQREREAQVKPASSAFVADIIARIKRAVAGGEPIPAPTPR</sequence>
<feature type="compositionally biased region" description="Polar residues" evidence="1">
    <location>
        <begin position="68"/>
        <end position="80"/>
    </location>
</feature>
<dbReference type="AlphaFoldDB" id="A0A2A9D5M0"/>
<evidence type="ECO:0000313" key="3">
    <source>
        <dbReference type="Proteomes" id="UP000224915"/>
    </source>
</evidence>
<feature type="compositionally biased region" description="Basic and acidic residues" evidence="1">
    <location>
        <begin position="81"/>
        <end position="100"/>
    </location>
</feature>
<reference evidence="2 3" key="1">
    <citation type="submission" date="2017-10" db="EMBL/GenBank/DDBJ databases">
        <title>Sequencing the genomes of 1000 actinobacteria strains.</title>
        <authorList>
            <person name="Klenk H.-P."/>
        </authorList>
    </citation>
    <scope>NUCLEOTIDE SEQUENCE [LARGE SCALE GENOMIC DNA]</scope>
    <source>
        <strain evidence="2 3">DSM 21801</strain>
    </source>
</reference>
<comment type="caution">
    <text evidence="2">The sequence shown here is derived from an EMBL/GenBank/DDBJ whole genome shotgun (WGS) entry which is preliminary data.</text>
</comment>